<keyword evidence="7" id="KW-1185">Reference proteome</keyword>
<dbReference type="OrthoDB" id="2187466at2759"/>
<dbReference type="AlphaFoldDB" id="A0A1V9X538"/>
<dbReference type="InterPro" id="IPR037666">
    <property type="entry name" value="CCDC43"/>
</dbReference>
<feature type="region of interest" description="Disordered" evidence="4">
    <location>
        <begin position="197"/>
        <end position="299"/>
    </location>
</feature>
<evidence type="ECO:0000313" key="6">
    <source>
        <dbReference type="EMBL" id="OQR68491.1"/>
    </source>
</evidence>
<evidence type="ECO:0000313" key="7">
    <source>
        <dbReference type="Proteomes" id="UP000192247"/>
    </source>
</evidence>
<evidence type="ECO:0000256" key="3">
    <source>
        <dbReference type="ARBA" id="ARBA00023054"/>
    </source>
</evidence>
<comment type="similarity">
    <text evidence="1">Belongs to the CCDC43 family.</text>
</comment>
<dbReference type="FunCoup" id="A0A1V9X538">
    <property type="interactions" value="572"/>
</dbReference>
<comment type="caution">
    <text evidence="6">The sequence shown here is derived from an EMBL/GenBank/DDBJ whole genome shotgun (WGS) entry which is preliminary data.</text>
</comment>
<feature type="compositionally biased region" description="Basic and acidic residues" evidence="4">
    <location>
        <begin position="250"/>
        <end position="299"/>
    </location>
</feature>
<feature type="domain" description="CCDC43 PWI-like" evidence="5">
    <location>
        <begin position="54"/>
        <end position="126"/>
    </location>
</feature>
<reference evidence="6 7" key="1">
    <citation type="journal article" date="2017" name="Gigascience">
        <title>Draft genome of the honey bee ectoparasitic mite, Tropilaelaps mercedesae, is shaped by the parasitic life history.</title>
        <authorList>
            <person name="Dong X."/>
            <person name="Armstrong S.D."/>
            <person name="Xia D."/>
            <person name="Makepeace B.L."/>
            <person name="Darby A.C."/>
            <person name="Kadowaki T."/>
        </authorList>
    </citation>
    <scope>NUCLEOTIDE SEQUENCE [LARGE SCALE GENOMIC DNA]</scope>
    <source>
        <strain evidence="6">Wuxi-XJTLU</strain>
    </source>
</reference>
<evidence type="ECO:0000259" key="5">
    <source>
        <dbReference type="Pfam" id="PF26091"/>
    </source>
</evidence>
<dbReference type="PANTHER" id="PTHR31684">
    <property type="entry name" value="COILED-COIL DOMAIN-CONTAINING PROTEIN 43"/>
    <property type="match status" value="1"/>
</dbReference>
<dbReference type="STRING" id="418985.A0A1V9X538"/>
<accession>A0A1V9X538</accession>
<dbReference type="InParanoid" id="A0A1V9X538"/>
<protein>
    <recommendedName>
        <fullName evidence="2">Coiled-coil domain-containing protein 43</fullName>
    </recommendedName>
</protein>
<proteinExistence type="inferred from homology"/>
<name>A0A1V9X538_9ACAR</name>
<dbReference type="PANTHER" id="PTHR31684:SF2">
    <property type="entry name" value="COILED-COIL DOMAIN-CONTAINING PROTEIN 43"/>
    <property type="match status" value="1"/>
</dbReference>
<dbReference type="Pfam" id="PF26091">
    <property type="entry name" value="PWI_CCDC43"/>
    <property type="match status" value="1"/>
</dbReference>
<dbReference type="Proteomes" id="UP000192247">
    <property type="component" value="Unassembled WGS sequence"/>
</dbReference>
<sequence length="299" mass="33612">MLSRLEHPETIVHRERRLLRTCRSHLATMSGCRRVDGVLVFAGFNEHPPAYREQMSEFEQWLYGQLTALKVDADVFTSYIQGILDGDESHDEKIEAIEGILCDACPDTAIVSSTTNEILNRFAQEVKKDSSESGDPVRLPTGSGVAFDDQVKSIFSQKTAKAAETAEKKTGRISEEDDVKRLKSTILNQYAQVEVELDEDPEATGDNVIKAGDQTSTKKSDPAGSSAKRKGPLKEDPLMMKNTNAQAVLEAEKLKREKSKQESEAKKAKDKLDRETQKKKEAERKEKEKQRTQKGERRR</sequence>
<organism evidence="6 7">
    <name type="scientific">Tropilaelaps mercedesae</name>
    <dbReference type="NCBI Taxonomy" id="418985"/>
    <lineage>
        <taxon>Eukaryota</taxon>
        <taxon>Metazoa</taxon>
        <taxon>Ecdysozoa</taxon>
        <taxon>Arthropoda</taxon>
        <taxon>Chelicerata</taxon>
        <taxon>Arachnida</taxon>
        <taxon>Acari</taxon>
        <taxon>Parasitiformes</taxon>
        <taxon>Mesostigmata</taxon>
        <taxon>Gamasina</taxon>
        <taxon>Dermanyssoidea</taxon>
        <taxon>Laelapidae</taxon>
        <taxon>Tropilaelaps</taxon>
    </lineage>
</organism>
<dbReference type="EMBL" id="MNPL01024533">
    <property type="protein sequence ID" value="OQR68491.1"/>
    <property type="molecule type" value="Genomic_DNA"/>
</dbReference>
<evidence type="ECO:0000256" key="4">
    <source>
        <dbReference type="SAM" id="MobiDB-lite"/>
    </source>
</evidence>
<keyword evidence="3" id="KW-0175">Coiled coil</keyword>
<gene>
    <name evidence="6" type="ORF">BIW11_12881</name>
</gene>
<evidence type="ECO:0000256" key="1">
    <source>
        <dbReference type="ARBA" id="ARBA00005305"/>
    </source>
</evidence>
<dbReference type="InterPro" id="IPR058771">
    <property type="entry name" value="PWI_CCDC43"/>
</dbReference>
<evidence type="ECO:0000256" key="2">
    <source>
        <dbReference type="ARBA" id="ARBA00016648"/>
    </source>
</evidence>